<organism evidence="1 2">
    <name type="scientific">Pseudoalteromonas aliena SW19</name>
    <dbReference type="NCBI Taxonomy" id="1314866"/>
    <lineage>
        <taxon>Bacteria</taxon>
        <taxon>Pseudomonadati</taxon>
        <taxon>Pseudomonadota</taxon>
        <taxon>Gammaproteobacteria</taxon>
        <taxon>Alteromonadales</taxon>
        <taxon>Pseudoalteromonadaceae</taxon>
        <taxon>Pseudoalteromonas</taxon>
    </lineage>
</organism>
<accession>A0ABR9E640</accession>
<evidence type="ECO:0000313" key="1">
    <source>
        <dbReference type="EMBL" id="MBE0361838.1"/>
    </source>
</evidence>
<dbReference type="Proteomes" id="UP000648482">
    <property type="component" value="Unassembled WGS sequence"/>
</dbReference>
<gene>
    <name evidence="1" type="ORF">PALI_b0863</name>
</gene>
<comment type="caution">
    <text evidence="1">The sequence shown here is derived from an EMBL/GenBank/DDBJ whole genome shotgun (WGS) entry which is preliminary data.</text>
</comment>
<protein>
    <submittedName>
        <fullName evidence="1">Uncharacterized protein</fullName>
    </submittedName>
</protein>
<sequence length="38" mass="4381">MAGLLCFSPYYPKARHYLSLCQKVLTKSCAYLDKKLAR</sequence>
<name>A0ABR9E640_9GAMM</name>
<keyword evidence="2" id="KW-1185">Reference proteome</keyword>
<evidence type="ECO:0000313" key="2">
    <source>
        <dbReference type="Proteomes" id="UP000648482"/>
    </source>
</evidence>
<proteinExistence type="predicted"/>
<reference evidence="1 2" key="1">
    <citation type="submission" date="2015-06" db="EMBL/GenBank/DDBJ databases">
        <title>Genome sequence of Pseudoalteromonas aliena.</title>
        <authorList>
            <person name="Xie B.-B."/>
            <person name="Rong J.-C."/>
            <person name="Qin Q.-L."/>
            <person name="Zhang Y.-Z."/>
        </authorList>
    </citation>
    <scope>NUCLEOTIDE SEQUENCE [LARGE SCALE GENOMIC DNA]</scope>
    <source>
        <strain evidence="1 2">SW19</strain>
    </source>
</reference>
<dbReference type="EMBL" id="AQGU01000029">
    <property type="protein sequence ID" value="MBE0361838.1"/>
    <property type="molecule type" value="Genomic_DNA"/>
</dbReference>